<proteinExistence type="predicted"/>
<sequence length="109" mass="12133">MSESNFLYVRLLLDVPGAARLAHAAELRPDPGTDMCTVVRMVEMADGTDKVTGGYTAGKARNMAAPPLQQVPHPDQFHHFPDISHESITPDQFNRWWAEAVELFADLQD</sequence>
<dbReference type="EMBL" id="JAFLEQ010000012">
    <property type="protein sequence ID" value="MBN9644375.1"/>
    <property type="molecule type" value="Genomic_DNA"/>
</dbReference>
<reference evidence="1" key="1">
    <citation type="submission" date="2021-03" db="EMBL/GenBank/DDBJ databases">
        <authorList>
            <person name="Sun Q."/>
        </authorList>
    </citation>
    <scope>NUCLEOTIDE SEQUENCE</scope>
    <source>
        <strain evidence="1">CCM 8862</strain>
    </source>
</reference>
<accession>A0A939IXE1</accession>
<protein>
    <submittedName>
        <fullName evidence="1">Uncharacterized protein</fullName>
    </submittedName>
</protein>
<evidence type="ECO:0000313" key="2">
    <source>
        <dbReference type="Proteomes" id="UP000664332"/>
    </source>
</evidence>
<dbReference type="Proteomes" id="UP000664332">
    <property type="component" value="Unassembled WGS sequence"/>
</dbReference>
<name>A0A939IXE1_9CORY</name>
<dbReference type="AlphaFoldDB" id="A0A939IXE1"/>
<comment type="caution">
    <text evidence="1">The sequence shown here is derived from an EMBL/GenBank/DDBJ whole genome shotgun (WGS) entry which is preliminary data.</text>
</comment>
<evidence type="ECO:0000313" key="1">
    <source>
        <dbReference type="EMBL" id="MBN9644375.1"/>
    </source>
</evidence>
<dbReference type="RefSeq" id="WP_207278868.1">
    <property type="nucleotide sequence ID" value="NZ_JAFLEQ010000012.1"/>
</dbReference>
<keyword evidence="2" id="KW-1185">Reference proteome</keyword>
<gene>
    <name evidence="1" type="ORF">JZY06_07095</name>
</gene>
<organism evidence="1 2">
    <name type="scientific">Corynebacterium mendelii</name>
    <dbReference type="NCBI Taxonomy" id="2765362"/>
    <lineage>
        <taxon>Bacteria</taxon>
        <taxon>Bacillati</taxon>
        <taxon>Actinomycetota</taxon>
        <taxon>Actinomycetes</taxon>
        <taxon>Mycobacteriales</taxon>
        <taxon>Corynebacteriaceae</taxon>
        <taxon>Corynebacterium</taxon>
    </lineage>
</organism>